<evidence type="ECO:0000259" key="1">
    <source>
        <dbReference type="Pfam" id="PF03205"/>
    </source>
</evidence>
<dbReference type="CDD" id="cd03116">
    <property type="entry name" value="MobB"/>
    <property type="match status" value="1"/>
</dbReference>
<reference evidence="2 3" key="1">
    <citation type="submission" date="2022-07" db="EMBL/GenBank/DDBJ databases">
        <title>Methylomonas rivi sp. nov., Methylomonas rosea sp. nov., Methylomonas aureus sp. nov. and Methylomonas subterranea sp. nov., four novel methanotrophs isolated from a freshwater creek and the deep terrestrial subsurface.</title>
        <authorList>
            <person name="Abin C."/>
            <person name="Sankaranarayanan K."/>
            <person name="Garner C."/>
            <person name="Sindelar R."/>
            <person name="Kotary K."/>
            <person name="Garner R."/>
            <person name="Barclay S."/>
            <person name="Lawson P."/>
            <person name="Krumholz L."/>
        </authorList>
    </citation>
    <scope>NUCLEOTIDE SEQUENCE [LARGE SCALE GENOMIC DNA]</scope>
    <source>
        <strain evidence="2 3">WSC-6</strain>
    </source>
</reference>
<evidence type="ECO:0000313" key="2">
    <source>
        <dbReference type="EMBL" id="MCQ8127129.1"/>
    </source>
</evidence>
<dbReference type="Pfam" id="PF03205">
    <property type="entry name" value="MobB"/>
    <property type="match status" value="1"/>
</dbReference>
<sequence length="174" mass="19236">MTHPTILGFAAFSGTGKTSLLTRLIPLLKQRGLNVGVIKHSHHDFEIDYPGKDSYRLRSAGASPVMIVSPYRRALITEFYPHRDAGLQEQLAAFPTAGLDLILVEGFRHDRFAKIELHRPSLGKALLYPADTDIIAIASDQPMDTPAGLPCLDLNNPLAIADFILHYFFNAQND</sequence>
<dbReference type="Proteomes" id="UP001524586">
    <property type="component" value="Unassembled WGS sequence"/>
</dbReference>
<name>A0ABT1U121_9GAMM</name>
<dbReference type="NCBIfam" id="TIGR00176">
    <property type="entry name" value="mobB"/>
    <property type="match status" value="1"/>
</dbReference>
<evidence type="ECO:0000313" key="3">
    <source>
        <dbReference type="Proteomes" id="UP001524586"/>
    </source>
</evidence>
<protein>
    <submittedName>
        <fullName evidence="2">Molybdopterin-guanine dinucleotide biosynthesis protein B</fullName>
    </submittedName>
</protein>
<dbReference type="EMBL" id="JANIBK010000004">
    <property type="protein sequence ID" value="MCQ8127129.1"/>
    <property type="molecule type" value="Genomic_DNA"/>
</dbReference>
<proteinExistence type="predicted"/>
<dbReference type="InterPro" id="IPR052539">
    <property type="entry name" value="MGD_biosynthesis_adapter"/>
</dbReference>
<dbReference type="RefSeq" id="WP_256613446.1">
    <property type="nucleotide sequence ID" value="NZ_JANIBK010000004.1"/>
</dbReference>
<dbReference type="InterPro" id="IPR027417">
    <property type="entry name" value="P-loop_NTPase"/>
</dbReference>
<gene>
    <name evidence="2" type="primary">mobB</name>
    <name evidence="2" type="ORF">NP596_01565</name>
</gene>
<dbReference type="InterPro" id="IPR004435">
    <property type="entry name" value="MobB_dom"/>
</dbReference>
<dbReference type="PANTHER" id="PTHR40072">
    <property type="entry name" value="MOLYBDOPTERIN-GUANINE DINUCLEOTIDE BIOSYNTHESIS ADAPTER PROTEIN-RELATED"/>
    <property type="match status" value="1"/>
</dbReference>
<organism evidence="2 3">
    <name type="scientific">Methylomonas rivi</name>
    <dbReference type="NCBI Taxonomy" id="2952226"/>
    <lineage>
        <taxon>Bacteria</taxon>
        <taxon>Pseudomonadati</taxon>
        <taxon>Pseudomonadota</taxon>
        <taxon>Gammaproteobacteria</taxon>
        <taxon>Methylococcales</taxon>
        <taxon>Methylococcaceae</taxon>
        <taxon>Methylomonas</taxon>
    </lineage>
</organism>
<dbReference type="PANTHER" id="PTHR40072:SF1">
    <property type="entry name" value="MOLYBDOPTERIN-GUANINE DINUCLEOTIDE BIOSYNTHESIS ADAPTER PROTEIN"/>
    <property type="match status" value="1"/>
</dbReference>
<feature type="domain" description="Molybdopterin-guanine dinucleotide biosynthesis protein B (MobB)" evidence="1">
    <location>
        <begin position="6"/>
        <end position="140"/>
    </location>
</feature>
<dbReference type="Gene3D" id="3.40.50.300">
    <property type="entry name" value="P-loop containing nucleotide triphosphate hydrolases"/>
    <property type="match status" value="1"/>
</dbReference>
<dbReference type="SUPFAM" id="SSF52540">
    <property type="entry name" value="P-loop containing nucleoside triphosphate hydrolases"/>
    <property type="match status" value="1"/>
</dbReference>
<comment type="caution">
    <text evidence="2">The sequence shown here is derived from an EMBL/GenBank/DDBJ whole genome shotgun (WGS) entry which is preliminary data.</text>
</comment>
<keyword evidence="3" id="KW-1185">Reference proteome</keyword>
<accession>A0ABT1U121</accession>